<dbReference type="InterPro" id="IPR011333">
    <property type="entry name" value="SKP1/BTB/POZ_sf"/>
</dbReference>
<dbReference type="Proteomes" id="UP000252519">
    <property type="component" value="Unassembled WGS sequence"/>
</dbReference>
<feature type="compositionally biased region" description="Basic residues" evidence="1">
    <location>
        <begin position="733"/>
        <end position="743"/>
    </location>
</feature>
<evidence type="ECO:0000313" key="3">
    <source>
        <dbReference type="EMBL" id="RCN49540.1"/>
    </source>
</evidence>
<evidence type="ECO:0000259" key="2">
    <source>
        <dbReference type="PROSITE" id="PS50097"/>
    </source>
</evidence>
<sequence>MSSTHEVATLFLSSRRPEKRGNVQSIPIVSLPCSSLSTFEVKDEPCSESTASSSDTCSICSKNLSHLNDLRKVAHVNKCLDAQESKSNHAKATEKWNNTIDCPMCGEPQPPGPHRSAHAKRCGKAYHIPPKELLRLMETQSRVSDAKKRASMIHTKAPVPVKKEVAPPKLQGAPKSVFDENIQLAQAISASMAPEPIEMKQDSSPQFTRIADPNEKRRKRPRSYAIVELAPRSCKCEVLEKVHDRFLQSFKVRKPSGETSSHSEVCQRRSERTTMFMQYQTRLLEKLERLERLSEDLSNLTATEMTSDIQIQCSDGTLNAHRSLLRTRTSLLGKATSQSSTSSIDISECQRVVSSWLRYVYSGRIDWQSEDTEKIQKLAEQYGPDDLAPLCIRMMAASHSDGVVSASASGSDPTSSCASVAASEEKVEESSDEPVTTPAESLAPSPVPEVVVPEILKVELNEPGTGAEMVSDQTLDSEDPLQGIQLASSVNSSASDCIVIDDDDDVKSSKEAEVNQATGCSEETIGDGTSPSASREKITSFAQDAEADMLITLVDMPELDTPQASVVSKSPDLFDEKSRDKKVDDVEVVDDFSWDLTPLRASAGVNRRSSRLSLKADGLGNSFAGAGKAAEPSDDLEIVEAIETPAGVTAANCNDVVCLDEHSRPVSIENQVQPEQPHDPYEDEYYNYHDPFVEAWYEPVEMSQLSASQPIEVEAEAAKRCSGSPTDNEKVTVRRRSKVRKSVRSSSDHMLETVVASGHPVHENEALVHSYTQDSFFDTPRFFNPPESLRTNGMECGNSFTVNRASPNFVPPVAQSTPAQPARKKPRFGSNVKILKTSGITPMPNYEGMTDEELKRELVKFGVRPMGRKRAIALLKRIYDEVHPVIDPFTPTVRPLAAEKAGGDTPLASRQAKAKKPRARGKAVAVEPAVNCAPVAAVKEQENVREAVEAEDEDFVDLGDKTLNEPRDEPPEESMIDDTGILPKDLEGMTRTFLAWLRRPENDQLYNHLLSLQPVLIDELHLRMSRADSAVCGIPKKALANVLDRLGVTFSLPLVYGHRKGNGGRRGGK</sequence>
<dbReference type="GO" id="GO:0000712">
    <property type="term" value="P:resolution of meiotic recombination intermediates"/>
    <property type="evidence" value="ECO:0007669"/>
    <property type="project" value="TreeGrafter"/>
</dbReference>
<organism evidence="3 4">
    <name type="scientific">Ancylostoma caninum</name>
    <name type="common">Dog hookworm</name>
    <dbReference type="NCBI Taxonomy" id="29170"/>
    <lineage>
        <taxon>Eukaryota</taxon>
        <taxon>Metazoa</taxon>
        <taxon>Ecdysozoa</taxon>
        <taxon>Nematoda</taxon>
        <taxon>Chromadorea</taxon>
        <taxon>Rhabditida</taxon>
        <taxon>Rhabditina</taxon>
        <taxon>Rhabditomorpha</taxon>
        <taxon>Strongyloidea</taxon>
        <taxon>Ancylostomatidae</taxon>
        <taxon>Ancylostomatinae</taxon>
        <taxon>Ancylostoma</taxon>
    </lineage>
</organism>
<dbReference type="EMBL" id="JOJR01000032">
    <property type="protein sequence ID" value="RCN49540.1"/>
    <property type="molecule type" value="Genomic_DNA"/>
</dbReference>
<feature type="region of interest" description="Disordered" evidence="1">
    <location>
        <begin position="807"/>
        <end position="827"/>
    </location>
</feature>
<feature type="region of interest" description="Disordered" evidence="1">
    <location>
        <begin position="403"/>
        <end position="445"/>
    </location>
</feature>
<protein>
    <recommendedName>
        <fullName evidence="2">BTB domain-containing protein</fullName>
    </recommendedName>
</protein>
<feature type="region of interest" description="Disordered" evidence="1">
    <location>
        <begin position="717"/>
        <end position="748"/>
    </location>
</feature>
<comment type="caution">
    <text evidence="3">The sequence shown here is derived from an EMBL/GenBank/DDBJ whole genome shotgun (WGS) entry which is preliminary data.</text>
</comment>
<feature type="region of interest" description="Disordered" evidence="1">
    <location>
        <begin position="899"/>
        <end position="921"/>
    </location>
</feature>
<feature type="domain" description="BTB" evidence="2">
    <location>
        <begin position="307"/>
        <end position="369"/>
    </location>
</feature>
<feature type="compositionally biased region" description="Polar residues" evidence="1">
    <location>
        <begin position="515"/>
        <end position="533"/>
    </location>
</feature>
<feature type="compositionally biased region" description="Low complexity" evidence="1">
    <location>
        <begin position="403"/>
        <end position="422"/>
    </location>
</feature>
<reference evidence="3 4" key="1">
    <citation type="submission" date="2014-10" db="EMBL/GenBank/DDBJ databases">
        <title>Draft genome of the hookworm Ancylostoma caninum.</title>
        <authorList>
            <person name="Mitreva M."/>
        </authorList>
    </citation>
    <scope>NUCLEOTIDE SEQUENCE [LARGE SCALE GENOMIC DNA]</scope>
    <source>
        <strain evidence="3 4">Baltimore</strain>
    </source>
</reference>
<dbReference type="Gene3D" id="3.30.710.10">
    <property type="entry name" value="Potassium Channel Kv1.1, Chain A"/>
    <property type="match status" value="1"/>
</dbReference>
<dbReference type="PANTHER" id="PTHR21541:SF3">
    <property type="entry name" value="STRUCTURE-SPECIFIC ENDONUCLEASE SUBUNIT SLX4"/>
    <property type="match status" value="1"/>
</dbReference>
<dbReference type="PANTHER" id="PTHR21541">
    <property type="entry name" value="BTB POZ DOMAIN CONTAINING 12"/>
    <property type="match status" value="1"/>
</dbReference>
<dbReference type="STRING" id="29170.A0A368H2P0"/>
<dbReference type="AlphaFoldDB" id="A0A368H2P0"/>
<dbReference type="Pfam" id="PF00651">
    <property type="entry name" value="BTB"/>
    <property type="match status" value="1"/>
</dbReference>
<feature type="compositionally biased region" description="Basic residues" evidence="1">
    <location>
        <begin position="912"/>
        <end position="921"/>
    </location>
</feature>
<evidence type="ECO:0000256" key="1">
    <source>
        <dbReference type="SAM" id="MobiDB-lite"/>
    </source>
</evidence>
<feature type="region of interest" description="Disordered" evidence="1">
    <location>
        <begin position="509"/>
        <end position="535"/>
    </location>
</feature>
<proteinExistence type="predicted"/>
<evidence type="ECO:0000313" key="4">
    <source>
        <dbReference type="Proteomes" id="UP000252519"/>
    </source>
</evidence>
<gene>
    <name evidence="3" type="ORF">ANCCAN_04312</name>
</gene>
<name>A0A368H2P0_ANCCA</name>
<accession>A0A368H2P0</accession>
<dbReference type="InterPro" id="IPR000210">
    <property type="entry name" value="BTB/POZ_dom"/>
</dbReference>
<dbReference type="GO" id="GO:0033557">
    <property type="term" value="C:Slx1-Slx4 complex"/>
    <property type="evidence" value="ECO:0007669"/>
    <property type="project" value="TreeGrafter"/>
</dbReference>
<dbReference type="PROSITE" id="PS50097">
    <property type="entry name" value="BTB"/>
    <property type="match status" value="1"/>
</dbReference>
<keyword evidence="4" id="KW-1185">Reference proteome</keyword>
<feature type="region of interest" description="Disordered" evidence="1">
    <location>
        <begin position="960"/>
        <end position="979"/>
    </location>
</feature>
<dbReference type="SUPFAM" id="SSF54695">
    <property type="entry name" value="POZ domain"/>
    <property type="match status" value="1"/>
</dbReference>
<feature type="compositionally biased region" description="Basic and acidic residues" evidence="1">
    <location>
        <begin position="960"/>
        <end position="969"/>
    </location>
</feature>
<dbReference type="OrthoDB" id="5576441at2759"/>
<dbReference type="CDD" id="cd22999">
    <property type="entry name" value="SAP_SLX4"/>
    <property type="match status" value="1"/>
</dbReference>